<dbReference type="OMA" id="PRENSQN"/>
<dbReference type="PROSITE" id="PS00107">
    <property type="entry name" value="PROTEIN_KINASE_ATP"/>
    <property type="match status" value="1"/>
</dbReference>
<evidence type="ECO:0000256" key="13">
    <source>
        <dbReference type="PROSITE-ProRule" id="PRU10141"/>
    </source>
</evidence>
<dbReference type="SMART" id="SM00568">
    <property type="entry name" value="GRAM"/>
    <property type="match status" value="1"/>
</dbReference>
<feature type="compositionally biased region" description="Low complexity" evidence="14">
    <location>
        <begin position="144"/>
        <end position="158"/>
    </location>
</feature>
<dbReference type="PRINTS" id="PR00008">
    <property type="entry name" value="DAGPEDOMAIN"/>
</dbReference>
<dbReference type="SUPFAM" id="SSF57889">
    <property type="entry name" value="Cysteine-rich domain"/>
    <property type="match status" value="1"/>
</dbReference>
<dbReference type="Pfam" id="PF07714">
    <property type="entry name" value="PK_Tyr_Ser-Thr"/>
    <property type="match status" value="1"/>
</dbReference>
<dbReference type="PANTHER" id="PTHR44329:SF288">
    <property type="entry name" value="MITOGEN-ACTIVATED PROTEIN KINASE KINASE KINASE 20"/>
    <property type="match status" value="1"/>
</dbReference>
<dbReference type="InterPro" id="IPR002219">
    <property type="entry name" value="PKC_DAG/PE"/>
</dbReference>
<dbReference type="FunCoup" id="A0A151ZDL1">
    <property type="interactions" value="94"/>
</dbReference>
<gene>
    <name evidence="17" type="ORF">DLAC_06835</name>
</gene>
<feature type="compositionally biased region" description="Polar residues" evidence="14">
    <location>
        <begin position="393"/>
        <end position="406"/>
    </location>
</feature>
<feature type="binding site" evidence="13">
    <location>
        <position position="1113"/>
    </location>
    <ligand>
        <name>ATP</name>
        <dbReference type="ChEBI" id="CHEBI:30616"/>
    </ligand>
</feature>
<evidence type="ECO:0000259" key="16">
    <source>
        <dbReference type="PROSITE" id="PS50081"/>
    </source>
</evidence>
<dbReference type="GO" id="GO:0005524">
    <property type="term" value="F:ATP binding"/>
    <property type="evidence" value="ECO:0007669"/>
    <property type="project" value="UniProtKB-UniRule"/>
</dbReference>
<dbReference type="InterPro" id="IPR036770">
    <property type="entry name" value="Ankyrin_rpt-contain_sf"/>
</dbReference>
<accession>A0A151ZDL1</accession>
<comment type="similarity">
    <text evidence="1">Belongs to the protein kinase superfamily. TKL Ser/Thr protein kinase family.</text>
</comment>
<dbReference type="InterPro" id="IPR002110">
    <property type="entry name" value="Ankyrin_rpt"/>
</dbReference>
<feature type="compositionally biased region" description="Low complexity" evidence="14">
    <location>
        <begin position="9"/>
        <end position="31"/>
    </location>
</feature>
<dbReference type="STRING" id="361077.A0A151ZDL1"/>
<comment type="caution">
    <text evidence="17">The sequence shown here is derived from an EMBL/GenBank/DDBJ whole genome shotgun (WGS) entry which is preliminary data.</text>
</comment>
<evidence type="ECO:0000256" key="1">
    <source>
        <dbReference type="ARBA" id="ARBA00005843"/>
    </source>
</evidence>
<dbReference type="Pfam" id="PF00023">
    <property type="entry name" value="Ank"/>
    <property type="match status" value="1"/>
</dbReference>
<feature type="region of interest" description="Disordered" evidence="14">
    <location>
        <begin position="218"/>
        <end position="306"/>
    </location>
</feature>
<dbReference type="SUPFAM" id="SSF56112">
    <property type="entry name" value="Protein kinase-like (PK-like)"/>
    <property type="match status" value="1"/>
</dbReference>
<dbReference type="InterPro" id="IPR011993">
    <property type="entry name" value="PH-like_dom_sf"/>
</dbReference>
<evidence type="ECO:0000256" key="14">
    <source>
        <dbReference type="SAM" id="MobiDB-lite"/>
    </source>
</evidence>
<comment type="catalytic activity">
    <reaction evidence="10">
        <text>L-threonyl-[protein] + ATP = O-phospho-L-threonyl-[protein] + ADP + H(+)</text>
        <dbReference type="Rhea" id="RHEA:46608"/>
        <dbReference type="Rhea" id="RHEA-COMP:11060"/>
        <dbReference type="Rhea" id="RHEA-COMP:11605"/>
        <dbReference type="ChEBI" id="CHEBI:15378"/>
        <dbReference type="ChEBI" id="CHEBI:30013"/>
        <dbReference type="ChEBI" id="CHEBI:30616"/>
        <dbReference type="ChEBI" id="CHEBI:61977"/>
        <dbReference type="ChEBI" id="CHEBI:456216"/>
        <dbReference type="EC" id="2.7.11.1"/>
    </reaction>
</comment>
<dbReference type="InterPro" id="IPR017441">
    <property type="entry name" value="Protein_kinase_ATP_BS"/>
</dbReference>
<dbReference type="EC" id="2.7.11.1" evidence="2"/>
<dbReference type="PROSITE" id="PS50297">
    <property type="entry name" value="ANK_REP_REGION"/>
    <property type="match status" value="3"/>
</dbReference>
<dbReference type="GO" id="GO:0004674">
    <property type="term" value="F:protein serine/threonine kinase activity"/>
    <property type="evidence" value="ECO:0007669"/>
    <property type="project" value="UniProtKB-KW"/>
</dbReference>
<dbReference type="SMART" id="SM00248">
    <property type="entry name" value="ANK"/>
    <property type="match status" value="6"/>
</dbReference>
<keyword evidence="7" id="KW-0418">Kinase</keyword>
<feature type="region of interest" description="Disordered" evidence="14">
    <location>
        <begin position="546"/>
        <end position="613"/>
    </location>
</feature>
<feature type="region of interest" description="Disordered" evidence="14">
    <location>
        <begin position="364"/>
        <end position="408"/>
    </location>
</feature>
<keyword evidence="4" id="KW-0808">Transferase</keyword>
<feature type="domain" description="Phorbol-ester/DAG-type" evidence="16">
    <location>
        <begin position="411"/>
        <end position="462"/>
    </location>
</feature>
<feature type="repeat" description="ANK" evidence="12">
    <location>
        <begin position="898"/>
        <end position="932"/>
    </location>
</feature>
<feature type="compositionally biased region" description="Polar residues" evidence="14">
    <location>
        <begin position="68"/>
        <end position="96"/>
    </location>
</feature>
<evidence type="ECO:0000256" key="9">
    <source>
        <dbReference type="ARBA" id="ARBA00022840"/>
    </source>
</evidence>
<dbReference type="Gene3D" id="1.25.40.20">
    <property type="entry name" value="Ankyrin repeat-containing domain"/>
    <property type="match status" value="2"/>
</dbReference>
<dbReference type="Pfam" id="PF12796">
    <property type="entry name" value="Ank_2"/>
    <property type="match status" value="1"/>
</dbReference>
<evidence type="ECO:0000256" key="3">
    <source>
        <dbReference type="ARBA" id="ARBA00022527"/>
    </source>
</evidence>
<name>A0A151ZDL1_TIELA</name>
<dbReference type="SMART" id="SM00220">
    <property type="entry name" value="S_TKc"/>
    <property type="match status" value="1"/>
</dbReference>
<feature type="compositionally biased region" description="Low complexity" evidence="14">
    <location>
        <begin position="377"/>
        <end position="392"/>
    </location>
</feature>
<dbReference type="InterPro" id="IPR000719">
    <property type="entry name" value="Prot_kinase_dom"/>
</dbReference>
<feature type="repeat" description="ANK" evidence="12">
    <location>
        <begin position="861"/>
        <end position="897"/>
    </location>
</feature>
<dbReference type="PROSITE" id="PS00108">
    <property type="entry name" value="PROTEIN_KINASE_ST"/>
    <property type="match status" value="1"/>
</dbReference>
<keyword evidence="5" id="KW-0479">Metal-binding</keyword>
<evidence type="ECO:0000256" key="4">
    <source>
        <dbReference type="ARBA" id="ARBA00022679"/>
    </source>
</evidence>
<dbReference type="Gene3D" id="3.30.60.20">
    <property type="match status" value="1"/>
</dbReference>
<dbReference type="Proteomes" id="UP000076078">
    <property type="component" value="Unassembled WGS sequence"/>
</dbReference>
<dbReference type="SUPFAM" id="SSF48403">
    <property type="entry name" value="Ankyrin repeat"/>
    <property type="match status" value="1"/>
</dbReference>
<dbReference type="PRINTS" id="PR00109">
    <property type="entry name" value="TYRKINASE"/>
</dbReference>
<dbReference type="InterPro" id="IPR051681">
    <property type="entry name" value="Ser/Thr_Kinases-Pseudokinases"/>
</dbReference>
<dbReference type="SMART" id="SM00109">
    <property type="entry name" value="C1"/>
    <property type="match status" value="1"/>
</dbReference>
<dbReference type="InterPro" id="IPR004182">
    <property type="entry name" value="GRAM"/>
</dbReference>
<dbReference type="Gene3D" id="1.10.510.10">
    <property type="entry name" value="Transferase(Phosphotransferase) domain 1"/>
    <property type="match status" value="1"/>
</dbReference>
<evidence type="ECO:0000313" key="17">
    <source>
        <dbReference type="EMBL" id="KYQ92009.1"/>
    </source>
</evidence>
<keyword evidence="18" id="KW-1185">Reference proteome</keyword>
<evidence type="ECO:0000256" key="2">
    <source>
        <dbReference type="ARBA" id="ARBA00012513"/>
    </source>
</evidence>
<evidence type="ECO:0000256" key="10">
    <source>
        <dbReference type="ARBA" id="ARBA00047899"/>
    </source>
</evidence>
<evidence type="ECO:0000256" key="6">
    <source>
        <dbReference type="ARBA" id="ARBA00022741"/>
    </source>
</evidence>
<organism evidence="17 18">
    <name type="scientific">Tieghemostelium lacteum</name>
    <name type="common">Slime mold</name>
    <name type="synonym">Dictyostelium lacteum</name>
    <dbReference type="NCBI Taxonomy" id="361077"/>
    <lineage>
        <taxon>Eukaryota</taxon>
        <taxon>Amoebozoa</taxon>
        <taxon>Evosea</taxon>
        <taxon>Eumycetozoa</taxon>
        <taxon>Dictyostelia</taxon>
        <taxon>Dictyosteliales</taxon>
        <taxon>Raperosteliaceae</taxon>
        <taxon>Tieghemostelium</taxon>
    </lineage>
</organism>
<dbReference type="InterPro" id="IPR008271">
    <property type="entry name" value="Ser/Thr_kinase_AS"/>
</dbReference>
<feature type="region of interest" description="Disordered" evidence="14">
    <location>
        <begin position="482"/>
        <end position="523"/>
    </location>
</feature>
<dbReference type="InParanoid" id="A0A151ZDL1"/>
<reference evidence="17 18" key="1">
    <citation type="submission" date="2015-12" db="EMBL/GenBank/DDBJ databases">
        <title>Dictyostelia acquired genes for synthesis and detection of signals that induce cell-type specialization by lateral gene transfer from prokaryotes.</title>
        <authorList>
            <person name="Gloeckner G."/>
            <person name="Schaap P."/>
        </authorList>
    </citation>
    <scope>NUCLEOTIDE SEQUENCE [LARGE SCALE GENOMIC DNA]</scope>
    <source>
        <strain evidence="17 18">TK</strain>
    </source>
</reference>
<feature type="repeat" description="ANK" evidence="12">
    <location>
        <begin position="933"/>
        <end position="965"/>
    </location>
</feature>
<keyword evidence="12" id="KW-0040">ANK repeat</keyword>
<dbReference type="PROSITE" id="PS50081">
    <property type="entry name" value="ZF_DAG_PE_2"/>
    <property type="match status" value="1"/>
</dbReference>
<dbReference type="Gene3D" id="2.30.29.30">
    <property type="entry name" value="Pleckstrin-homology domain (PH domain)/Phosphotyrosine-binding domain (PTB)"/>
    <property type="match status" value="1"/>
</dbReference>
<comment type="catalytic activity">
    <reaction evidence="11">
        <text>L-seryl-[protein] + ATP = O-phospho-L-seryl-[protein] + ADP + H(+)</text>
        <dbReference type="Rhea" id="RHEA:17989"/>
        <dbReference type="Rhea" id="RHEA-COMP:9863"/>
        <dbReference type="Rhea" id="RHEA-COMP:11604"/>
        <dbReference type="ChEBI" id="CHEBI:15378"/>
        <dbReference type="ChEBI" id="CHEBI:29999"/>
        <dbReference type="ChEBI" id="CHEBI:30616"/>
        <dbReference type="ChEBI" id="CHEBI:83421"/>
        <dbReference type="ChEBI" id="CHEBI:456216"/>
        <dbReference type="EC" id="2.7.11.1"/>
    </reaction>
</comment>
<proteinExistence type="inferred from homology"/>
<feature type="region of interest" description="Disordered" evidence="14">
    <location>
        <begin position="1"/>
        <end position="42"/>
    </location>
</feature>
<evidence type="ECO:0000256" key="7">
    <source>
        <dbReference type="ARBA" id="ARBA00022777"/>
    </source>
</evidence>
<dbReference type="PROSITE" id="PS50088">
    <property type="entry name" value="ANK_REPEAT"/>
    <property type="match status" value="4"/>
</dbReference>
<protein>
    <recommendedName>
        <fullName evidence="2">non-specific serine/threonine protein kinase</fullName>
        <ecNumber evidence="2">2.7.11.1</ecNumber>
    </recommendedName>
</protein>
<dbReference type="CDD" id="cd13999">
    <property type="entry name" value="STKc_MAP3K-like"/>
    <property type="match status" value="1"/>
</dbReference>
<dbReference type="Gene3D" id="3.30.200.20">
    <property type="entry name" value="Phosphorylase Kinase, domain 1"/>
    <property type="match status" value="1"/>
</dbReference>
<keyword evidence="3" id="KW-0723">Serine/threonine-protein kinase</keyword>
<feature type="compositionally biased region" description="Polar residues" evidence="14">
    <location>
        <begin position="218"/>
        <end position="235"/>
    </location>
</feature>
<keyword evidence="9 13" id="KW-0067">ATP-binding</keyword>
<evidence type="ECO:0000313" key="18">
    <source>
        <dbReference type="Proteomes" id="UP000076078"/>
    </source>
</evidence>
<keyword evidence="8" id="KW-0862">Zinc</keyword>
<dbReference type="PANTHER" id="PTHR44329">
    <property type="entry name" value="SERINE/THREONINE-PROTEIN KINASE TNNI3K-RELATED"/>
    <property type="match status" value="1"/>
</dbReference>
<dbReference type="GO" id="GO:0046872">
    <property type="term" value="F:metal ion binding"/>
    <property type="evidence" value="ECO:0007669"/>
    <property type="project" value="UniProtKB-KW"/>
</dbReference>
<evidence type="ECO:0000256" key="11">
    <source>
        <dbReference type="ARBA" id="ARBA00048679"/>
    </source>
</evidence>
<evidence type="ECO:0000256" key="5">
    <source>
        <dbReference type="ARBA" id="ARBA00022723"/>
    </source>
</evidence>
<feature type="domain" description="Protein kinase" evidence="15">
    <location>
        <begin position="1086"/>
        <end position="1352"/>
    </location>
</feature>
<sequence>MSLKSPIHGTSTTTSSNNSTTGNTSTSNNTTPIKPLEQVQQTTKSNVVVVIGQDQELENHIAQENNNVNSSKHLNTPQHQSISASNSPVNIRSPISSALPPININNRQRGQSNAVPYSSASSNNLNQQKPLPKPPGYLQKLSASPPSSNNGNGKLSSPGSGGKKIDLNNLPTNILQKTLSEGDITMLNQQLEESSKITNSNSSSDGVQKSANTVLNQNQQQSPPLDDQNSQSQQQPKRRVKSNSITELQRTTRFDKFTFPPLPPTPQSLINPGITPKERDLTSSGSQSNLPPLPPTPFNNNNNNNNNNNYSVGIPIVVSQSFSPSYIPTSPPIQATPLSSSTSSTSSLQILSISNCNSPIANSTSSPNLHVMDHDNNSSSSGSIQHSHSHGNTPSSGSNMSLTNNQGKKKSHDFKLKYFTQPTRCQLCSQFIWSVIGKQGYICNECGYSVHKLCCPKIIDSCSISPPKRKSNENIPSILIDQQTQQKPQQPQQSDNNNNNNIENNNISTNNNTTNNNNNIDNNIGNSNNSSYINNSTSIENIDEQCTDPTLSKNNLNNSSSNAFMAPPSTTLTNSNSNGNLNGLVNSPNQVSQSPNNNNSSPFNNNNNSKKRNSIENSIKDFHNCFKSLIPPDETLLISYSCGYQGSVVLKHGKLYISENYLCFYDSLVFDKNKSTRQKVIPFSNIKSIEKKSGLAPNGILVKTEGRDYQFCLLLHRDEVFEILEALLLHQEKLLLSESINHKNLDGIKQVLNQQKSRISVHNPKQNRRSKSIDNSILTLERISGQFDEPPLIRVIKSNDIDMIQLLLEYYNSNKSDEINQCDNKGYTPLHVAVSSENILDTIVLQLLKTPNLKVSVRNMDGNTALHYFCQRFRSPECQKVAQVMIEKGADVNAQNNNGETPLHKAIFNHSVRLLMVYVLLKNNANVNIITIAGESPLHYAVRLGRLDVLKILITAGADPTLLSTKEKKTPLTLAEEINQPDIVDLLRRLEIIINSLTMSNLLQYRMALILEEIAQEGSLSRLDETMMTAIGCYDEEHKKLLYALKNKKILVTGPPAVTAGAIDLLKELENMDVKNGKWIISQQDLEYTDKIGSGISGKVYKGLYRGREVAIKVLKSADEAHNREEFLKEFNVLASLQSSLIVGLYGVVLEPRICLVMEYCQKGSLYQVLHQEKFTWDRFFSVSHQLLKGISCLHLSQPQIVHRDVKTLNFLVSKDYRIKVADFGLSRFNTKSNQMTLNKTRGTSAYCAPEVFQGQEYSEKSDVYSLGVVFWELVYSVINQRYLHPYGEYKNLNEFQIMLYTANHNLRPTIPPTCPQSLRSLISSCWDRDPTNRPTCSQAIVILTQAEKEFTSSQGSWDELIRIRDSKSMEDTFSSSSSE</sequence>
<dbReference type="InterPro" id="IPR001245">
    <property type="entry name" value="Ser-Thr/Tyr_kinase_cat_dom"/>
</dbReference>
<dbReference type="PROSITE" id="PS00479">
    <property type="entry name" value="ZF_DAG_PE_1"/>
    <property type="match status" value="1"/>
</dbReference>
<dbReference type="InterPro" id="IPR046349">
    <property type="entry name" value="C1-like_sf"/>
</dbReference>
<feature type="repeat" description="ANK" evidence="12">
    <location>
        <begin position="825"/>
        <end position="860"/>
    </location>
</feature>
<feature type="region of interest" description="Disordered" evidence="14">
    <location>
        <begin position="68"/>
        <end position="168"/>
    </location>
</feature>
<evidence type="ECO:0000256" key="12">
    <source>
        <dbReference type="PROSITE-ProRule" id="PRU00023"/>
    </source>
</evidence>
<feature type="compositionally biased region" description="Polar residues" evidence="14">
    <location>
        <begin position="103"/>
        <end position="129"/>
    </location>
</feature>
<dbReference type="Pfam" id="PF00130">
    <property type="entry name" value="C1_1"/>
    <property type="match status" value="1"/>
</dbReference>
<keyword evidence="6 13" id="KW-0547">Nucleotide-binding</keyword>
<evidence type="ECO:0000259" key="15">
    <source>
        <dbReference type="PROSITE" id="PS50011"/>
    </source>
</evidence>
<evidence type="ECO:0000256" key="8">
    <source>
        <dbReference type="ARBA" id="ARBA00022833"/>
    </source>
</evidence>
<dbReference type="InterPro" id="IPR011009">
    <property type="entry name" value="Kinase-like_dom_sf"/>
</dbReference>
<dbReference type="EMBL" id="LODT01000031">
    <property type="protein sequence ID" value="KYQ92009.1"/>
    <property type="molecule type" value="Genomic_DNA"/>
</dbReference>
<dbReference type="Pfam" id="PF02893">
    <property type="entry name" value="GRAM"/>
    <property type="match status" value="1"/>
</dbReference>
<feature type="compositionally biased region" description="Low complexity" evidence="14">
    <location>
        <begin position="551"/>
        <end position="608"/>
    </location>
</feature>
<dbReference type="InterPro" id="IPR020454">
    <property type="entry name" value="DAG/PE-bd"/>
</dbReference>
<dbReference type="PROSITE" id="PS50011">
    <property type="entry name" value="PROTEIN_KINASE_DOM"/>
    <property type="match status" value="1"/>
</dbReference>
<dbReference type="OrthoDB" id="539213at2759"/>